<gene>
    <name evidence="2" type="ORF">SLNWT_2969</name>
</gene>
<accession>A0A0B5EVW1</accession>
<organism evidence="2 3">
    <name type="scientific">Streptomyces albus (strain ATCC 21838 / DSM 41398 / FERM P-419 / JCM 4703 / NBRC 107858)</name>
    <dbReference type="NCBI Taxonomy" id="1081613"/>
    <lineage>
        <taxon>Bacteria</taxon>
        <taxon>Bacillati</taxon>
        <taxon>Actinomycetota</taxon>
        <taxon>Actinomycetes</taxon>
        <taxon>Kitasatosporales</taxon>
        <taxon>Streptomycetaceae</taxon>
        <taxon>Streptomyces</taxon>
    </lineage>
</organism>
<dbReference type="Proteomes" id="UP000031523">
    <property type="component" value="Chromosome"/>
</dbReference>
<dbReference type="AlphaFoldDB" id="A0A0B5EVW1"/>
<proteinExistence type="predicted"/>
<name>A0A0B5EVW1_STRA4</name>
<dbReference type="KEGG" id="sals:SLNWT_2969"/>
<evidence type="ECO:0000313" key="2">
    <source>
        <dbReference type="EMBL" id="AJE83345.1"/>
    </source>
</evidence>
<reference evidence="2 3" key="1">
    <citation type="submission" date="2015-01" db="EMBL/GenBank/DDBJ databases">
        <title>Enhanced salinomycin production by adjusting the supply of polyketide extender units in Streptomyce albus DSM 41398.</title>
        <authorList>
            <person name="Lu C."/>
        </authorList>
    </citation>
    <scope>NUCLEOTIDE SEQUENCE [LARGE SCALE GENOMIC DNA]</scope>
    <source>
        <strain evidence="3">ATCC 21838 / DSM 41398 / FERM P-419 / JCM 4703 / NBRC 107858</strain>
    </source>
</reference>
<dbReference type="EMBL" id="CP010519">
    <property type="protein sequence ID" value="AJE83345.1"/>
    <property type="molecule type" value="Genomic_DNA"/>
</dbReference>
<evidence type="ECO:0000313" key="3">
    <source>
        <dbReference type="Proteomes" id="UP000031523"/>
    </source>
</evidence>
<sequence>MSATVTPDSTGADDHRLPRRLTGPAAAMLVAKHAYTDRFFQAPPPDEPGLGAPAVAAATARDLAA</sequence>
<keyword evidence="3" id="KW-1185">Reference proteome</keyword>
<evidence type="ECO:0000256" key="1">
    <source>
        <dbReference type="SAM" id="MobiDB-lite"/>
    </source>
</evidence>
<feature type="region of interest" description="Disordered" evidence="1">
    <location>
        <begin position="1"/>
        <end position="20"/>
    </location>
</feature>
<protein>
    <submittedName>
        <fullName evidence="2">Uncharacterized protein</fullName>
    </submittedName>
</protein>